<feature type="transmembrane region" description="Helical" evidence="4">
    <location>
        <begin position="146"/>
        <end position="168"/>
    </location>
</feature>
<feature type="transmembrane region" description="Helical" evidence="4">
    <location>
        <begin position="107"/>
        <end position="125"/>
    </location>
</feature>
<dbReference type="PROSITE" id="PS50850">
    <property type="entry name" value="MFS"/>
    <property type="match status" value="1"/>
</dbReference>
<evidence type="ECO:0000256" key="1">
    <source>
        <dbReference type="ARBA" id="ARBA00022692"/>
    </source>
</evidence>
<feature type="transmembrane region" description="Helical" evidence="4">
    <location>
        <begin position="48"/>
        <end position="71"/>
    </location>
</feature>
<feature type="transmembrane region" description="Helical" evidence="4">
    <location>
        <begin position="10"/>
        <end position="28"/>
    </location>
</feature>
<protein>
    <submittedName>
        <fullName evidence="6">MFS transporter</fullName>
    </submittedName>
</protein>
<feature type="transmembrane region" description="Helical" evidence="4">
    <location>
        <begin position="199"/>
        <end position="219"/>
    </location>
</feature>
<dbReference type="AlphaFoldDB" id="A0AAJ1MKL7"/>
<evidence type="ECO:0000313" key="6">
    <source>
        <dbReference type="EMBL" id="MDC7227942.1"/>
    </source>
</evidence>
<feature type="transmembrane region" description="Helical" evidence="4">
    <location>
        <begin position="349"/>
        <end position="371"/>
    </location>
</feature>
<feature type="transmembrane region" description="Helical" evidence="4">
    <location>
        <begin position="83"/>
        <end position="101"/>
    </location>
</feature>
<sequence length="445" mass="48623">MSNKKEGMKAYYGITFLIGLGFFTMGLMDPLYDTYVPMFLSNFLSSDSLVGGIMGLDNFFAILLIPVVSAISDRTKTPIGRRMPYIITMLPATAILFSMLPGAALKSLAFLIICIFFLNLFKQSVRGPVVALMPDIIPGEYRSEANGVINTMGGIAAIVGTVGLAKLYDVKVRIPLFGDSIVPFAAADTGSETTYIGKLPFVISAVLVIIAVILLFFFVKEKKNPEGSEEKSPPVFQSLKLIFTSSDKSAFFILLSLLCWFIAYQGVLPWVGIYSKEFLQLSPGNAALSAGMVGIAYAIFAIPSGIVAHKIGRKKVIRFSLILVGIVLVLCFLHYPVTSAMGISGSARYLSFWALLFLFGIFWVSIVTNSFPMLWQMATYSDMGIYTGLYYFFSQAAGIIAPILTGALRDLFGDRAIFINGAFFMLVAFILMSFVTKGEPEKKTV</sequence>
<evidence type="ECO:0000259" key="5">
    <source>
        <dbReference type="PROSITE" id="PS50850"/>
    </source>
</evidence>
<dbReference type="Gene3D" id="1.20.1250.20">
    <property type="entry name" value="MFS general substrate transporter like domains"/>
    <property type="match status" value="2"/>
</dbReference>
<accession>A0AAJ1MKL7</accession>
<dbReference type="InterPro" id="IPR020846">
    <property type="entry name" value="MFS_dom"/>
</dbReference>
<dbReference type="Pfam" id="PF13347">
    <property type="entry name" value="MFS_2"/>
    <property type="match status" value="1"/>
</dbReference>
<gene>
    <name evidence="6" type="ORF">PQJ61_14350</name>
</gene>
<dbReference type="SUPFAM" id="SSF103473">
    <property type="entry name" value="MFS general substrate transporter"/>
    <property type="match status" value="1"/>
</dbReference>
<feature type="transmembrane region" description="Helical" evidence="4">
    <location>
        <begin position="416"/>
        <end position="435"/>
    </location>
</feature>
<dbReference type="PANTHER" id="PTHR23528">
    <property type="match status" value="1"/>
</dbReference>
<organism evidence="6 7">
    <name type="scientific">Candidatus Thalassospirochaeta sargassi</name>
    <dbReference type="NCBI Taxonomy" id="3119039"/>
    <lineage>
        <taxon>Bacteria</taxon>
        <taxon>Pseudomonadati</taxon>
        <taxon>Spirochaetota</taxon>
        <taxon>Spirochaetia</taxon>
        <taxon>Spirochaetales</taxon>
        <taxon>Spirochaetaceae</taxon>
        <taxon>Candidatus Thalassospirochaeta</taxon>
    </lineage>
</organism>
<reference evidence="6 7" key="1">
    <citation type="submission" date="2022-12" db="EMBL/GenBank/DDBJ databases">
        <title>Metagenome assembled genome from gulf of manar.</title>
        <authorList>
            <person name="Kohli P."/>
            <person name="Pk S."/>
            <person name="Venkata Ramana C."/>
            <person name="Sasikala C."/>
        </authorList>
    </citation>
    <scope>NUCLEOTIDE SEQUENCE [LARGE SCALE GENOMIC DNA]</scope>
    <source>
        <strain evidence="6">JB008</strain>
    </source>
</reference>
<feature type="transmembrane region" description="Helical" evidence="4">
    <location>
        <begin position="319"/>
        <end position="337"/>
    </location>
</feature>
<evidence type="ECO:0000313" key="7">
    <source>
        <dbReference type="Proteomes" id="UP001221217"/>
    </source>
</evidence>
<feature type="transmembrane region" description="Helical" evidence="4">
    <location>
        <begin position="250"/>
        <end position="274"/>
    </location>
</feature>
<keyword evidence="2 4" id="KW-1133">Transmembrane helix</keyword>
<comment type="caution">
    <text evidence="6">The sequence shown here is derived from an EMBL/GenBank/DDBJ whole genome shotgun (WGS) entry which is preliminary data.</text>
</comment>
<keyword evidence="1 4" id="KW-0812">Transmembrane</keyword>
<name>A0AAJ1MKL7_9SPIO</name>
<feature type="transmembrane region" description="Helical" evidence="4">
    <location>
        <begin position="383"/>
        <end position="404"/>
    </location>
</feature>
<dbReference type="GO" id="GO:0022857">
    <property type="term" value="F:transmembrane transporter activity"/>
    <property type="evidence" value="ECO:0007669"/>
    <property type="project" value="InterPro"/>
</dbReference>
<dbReference type="EMBL" id="JAQQAL010000035">
    <property type="protein sequence ID" value="MDC7227942.1"/>
    <property type="molecule type" value="Genomic_DNA"/>
</dbReference>
<dbReference type="Proteomes" id="UP001221217">
    <property type="component" value="Unassembled WGS sequence"/>
</dbReference>
<keyword evidence="3 4" id="KW-0472">Membrane</keyword>
<proteinExistence type="predicted"/>
<evidence type="ECO:0000256" key="3">
    <source>
        <dbReference type="ARBA" id="ARBA00023136"/>
    </source>
</evidence>
<dbReference type="InterPro" id="IPR036259">
    <property type="entry name" value="MFS_trans_sf"/>
</dbReference>
<feature type="domain" description="Major facilitator superfamily (MFS) profile" evidence="5">
    <location>
        <begin position="14"/>
        <end position="440"/>
    </location>
</feature>
<feature type="transmembrane region" description="Helical" evidence="4">
    <location>
        <begin position="286"/>
        <end position="307"/>
    </location>
</feature>
<evidence type="ECO:0000256" key="2">
    <source>
        <dbReference type="ARBA" id="ARBA00022989"/>
    </source>
</evidence>
<evidence type="ECO:0000256" key="4">
    <source>
        <dbReference type="SAM" id="Phobius"/>
    </source>
</evidence>
<dbReference type="PANTHER" id="PTHR23528:SF1">
    <property type="entry name" value="MAJOR FACILITATOR SUPERFAMILY (MFS) PROFILE DOMAIN-CONTAINING PROTEIN"/>
    <property type="match status" value="1"/>
</dbReference>